<sequence length="98" mass="11214">MKHAKYLSAINALSRKKKHLFNWSQSTLLICYRIPPGQMEVLLPFPSLPIDSLPIFANLNSLPMMITKIPSFNLVHNHDDTIIQCHPKSLCYHDSTDL</sequence>
<evidence type="ECO:0000313" key="1">
    <source>
        <dbReference type="EMBL" id="GIY98346.1"/>
    </source>
</evidence>
<gene>
    <name evidence="1" type="ORF">CEXT_372461</name>
</gene>
<accession>A0AAV4XT66</accession>
<name>A0AAV4XT66_CAEEX</name>
<protein>
    <submittedName>
        <fullName evidence="1">Uncharacterized protein</fullName>
    </submittedName>
</protein>
<evidence type="ECO:0000313" key="2">
    <source>
        <dbReference type="Proteomes" id="UP001054945"/>
    </source>
</evidence>
<proteinExistence type="predicted"/>
<comment type="caution">
    <text evidence="1">The sequence shown here is derived from an EMBL/GenBank/DDBJ whole genome shotgun (WGS) entry which is preliminary data.</text>
</comment>
<keyword evidence="2" id="KW-1185">Reference proteome</keyword>
<reference evidence="1 2" key="1">
    <citation type="submission" date="2021-06" db="EMBL/GenBank/DDBJ databases">
        <title>Caerostris extrusa draft genome.</title>
        <authorList>
            <person name="Kono N."/>
            <person name="Arakawa K."/>
        </authorList>
    </citation>
    <scope>NUCLEOTIDE SEQUENCE [LARGE SCALE GENOMIC DNA]</scope>
</reference>
<dbReference type="AlphaFoldDB" id="A0AAV4XT66"/>
<dbReference type="Proteomes" id="UP001054945">
    <property type="component" value="Unassembled WGS sequence"/>
</dbReference>
<dbReference type="EMBL" id="BPLR01000917">
    <property type="protein sequence ID" value="GIY98346.1"/>
    <property type="molecule type" value="Genomic_DNA"/>
</dbReference>
<organism evidence="1 2">
    <name type="scientific">Caerostris extrusa</name>
    <name type="common">Bark spider</name>
    <name type="synonym">Caerostris bankana</name>
    <dbReference type="NCBI Taxonomy" id="172846"/>
    <lineage>
        <taxon>Eukaryota</taxon>
        <taxon>Metazoa</taxon>
        <taxon>Ecdysozoa</taxon>
        <taxon>Arthropoda</taxon>
        <taxon>Chelicerata</taxon>
        <taxon>Arachnida</taxon>
        <taxon>Araneae</taxon>
        <taxon>Araneomorphae</taxon>
        <taxon>Entelegynae</taxon>
        <taxon>Araneoidea</taxon>
        <taxon>Araneidae</taxon>
        <taxon>Caerostris</taxon>
    </lineage>
</organism>